<evidence type="ECO:0000259" key="7">
    <source>
        <dbReference type="PROSITE" id="PS50089"/>
    </source>
</evidence>
<dbReference type="GO" id="GO:0036297">
    <property type="term" value="P:interstrand cross-link repair"/>
    <property type="evidence" value="ECO:0007669"/>
    <property type="project" value="InterPro"/>
</dbReference>
<feature type="coiled-coil region" evidence="5">
    <location>
        <begin position="337"/>
        <end position="371"/>
    </location>
</feature>
<organism evidence="8 9">
    <name type="scientific">Rousettus aegyptiacus</name>
    <name type="common">Egyptian fruit bat</name>
    <name type="synonym">Pteropus aegyptiacus</name>
    <dbReference type="NCBI Taxonomy" id="9407"/>
    <lineage>
        <taxon>Eukaryota</taxon>
        <taxon>Metazoa</taxon>
        <taxon>Chordata</taxon>
        <taxon>Craniata</taxon>
        <taxon>Vertebrata</taxon>
        <taxon>Euteleostomi</taxon>
        <taxon>Mammalia</taxon>
        <taxon>Eutheria</taxon>
        <taxon>Laurasiatheria</taxon>
        <taxon>Chiroptera</taxon>
        <taxon>Yinpterochiroptera</taxon>
        <taxon>Pteropodoidea</taxon>
        <taxon>Pteropodidae</taxon>
        <taxon>Rousettinae</taxon>
        <taxon>Rousettus</taxon>
    </lineage>
</organism>
<keyword evidence="5" id="KW-0175">Coiled coil</keyword>
<dbReference type="Gene3D" id="3.30.40.10">
    <property type="entry name" value="Zinc/RING finger domain, C3HC4 (zinc finger)"/>
    <property type="match status" value="1"/>
</dbReference>
<feature type="compositionally biased region" description="Polar residues" evidence="6">
    <location>
        <begin position="231"/>
        <end position="243"/>
    </location>
</feature>
<dbReference type="AlphaFoldDB" id="A0A7J8CL10"/>
<feature type="domain" description="RING-type" evidence="7">
    <location>
        <begin position="255"/>
        <end position="299"/>
    </location>
</feature>
<proteinExistence type="predicted"/>
<protein>
    <submittedName>
        <fullName evidence="8">Ring finger and WD repeat domain 3</fullName>
    </submittedName>
</protein>
<dbReference type="Pfam" id="PF13639">
    <property type="entry name" value="zf-RING_2"/>
    <property type="match status" value="1"/>
</dbReference>
<dbReference type="InterPro" id="IPR013083">
    <property type="entry name" value="Znf_RING/FYVE/PHD"/>
</dbReference>
<keyword evidence="2 4" id="KW-0863">Zinc-finger</keyword>
<dbReference type="CDD" id="cd16450">
    <property type="entry name" value="mRING-C3HGC3_RFWD3"/>
    <property type="match status" value="1"/>
</dbReference>
<evidence type="ECO:0000256" key="5">
    <source>
        <dbReference type="SAM" id="Coils"/>
    </source>
</evidence>
<dbReference type="PANTHER" id="PTHR16047:SF7">
    <property type="entry name" value="E3 UBIQUITIN-PROTEIN LIGASE RFWD3"/>
    <property type="match status" value="1"/>
</dbReference>
<evidence type="ECO:0000313" key="8">
    <source>
        <dbReference type="EMBL" id="KAF6411551.1"/>
    </source>
</evidence>
<dbReference type="PROSITE" id="PS50089">
    <property type="entry name" value="ZF_RING_2"/>
    <property type="match status" value="1"/>
</dbReference>
<feature type="compositionally biased region" description="Basic residues" evidence="6">
    <location>
        <begin position="117"/>
        <end position="130"/>
    </location>
</feature>
<keyword evidence="1" id="KW-0479">Metal-binding</keyword>
<feature type="region of interest" description="Disordered" evidence="6">
    <location>
        <begin position="228"/>
        <end position="249"/>
    </location>
</feature>
<dbReference type="InterPro" id="IPR001841">
    <property type="entry name" value="Znf_RING"/>
</dbReference>
<evidence type="ECO:0000256" key="1">
    <source>
        <dbReference type="ARBA" id="ARBA00022723"/>
    </source>
</evidence>
<keyword evidence="9" id="KW-1185">Reference proteome</keyword>
<dbReference type="EMBL" id="JACASE010000014">
    <property type="protein sequence ID" value="KAF6411551.1"/>
    <property type="molecule type" value="Genomic_DNA"/>
</dbReference>
<feature type="compositionally biased region" description="Polar residues" evidence="6">
    <location>
        <begin position="152"/>
        <end position="171"/>
    </location>
</feature>
<dbReference type="SMART" id="SM00184">
    <property type="entry name" value="RING"/>
    <property type="match status" value="1"/>
</dbReference>
<dbReference type="Proteomes" id="UP000593571">
    <property type="component" value="Unassembled WGS sequence"/>
</dbReference>
<dbReference type="InterPro" id="IPR037381">
    <property type="entry name" value="RFWD3"/>
</dbReference>
<dbReference type="GO" id="GO:0005634">
    <property type="term" value="C:nucleus"/>
    <property type="evidence" value="ECO:0007669"/>
    <property type="project" value="InterPro"/>
</dbReference>
<evidence type="ECO:0000256" key="4">
    <source>
        <dbReference type="PROSITE-ProRule" id="PRU00175"/>
    </source>
</evidence>
<dbReference type="GO" id="GO:0008270">
    <property type="term" value="F:zinc ion binding"/>
    <property type="evidence" value="ECO:0007669"/>
    <property type="project" value="UniProtKB-KW"/>
</dbReference>
<evidence type="ECO:0000256" key="2">
    <source>
        <dbReference type="ARBA" id="ARBA00022771"/>
    </source>
</evidence>
<evidence type="ECO:0000256" key="3">
    <source>
        <dbReference type="ARBA" id="ARBA00022833"/>
    </source>
</evidence>
<dbReference type="SUPFAM" id="SSF57850">
    <property type="entry name" value="RING/U-box"/>
    <property type="match status" value="1"/>
</dbReference>
<gene>
    <name evidence="8" type="ORF">HJG63_016610</name>
</gene>
<accession>A0A7J8CL10</accession>
<dbReference type="GO" id="GO:0004842">
    <property type="term" value="F:ubiquitin-protein transferase activity"/>
    <property type="evidence" value="ECO:0007669"/>
    <property type="project" value="InterPro"/>
</dbReference>
<dbReference type="PANTHER" id="PTHR16047">
    <property type="entry name" value="RFWD3 PROTEIN"/>
    <property type="match status" value="1"/>
</dbReference>
<reference evidence="8 9" key="1">
    <citation type="journal article" date="2020" name="Nature">
        <title>Six reference-quality genomes reveal evolution of bat adaptations.</title>
        <authorList>
            <person name="Jebb D."/>
            <person name="Huang Z."/>
            <person name="Pippel M."/>
            <person name="Hughes G.M."/>
            <person name="Lavrichenko K."/>
            <person name="Devanna P."/>
            <person name="Winkler S."/>
            <person name="Jermiin L.S."/>
            <person name="Skirmuntt E.C."/>
            <person name="Katzourakis A."/>
            <person name="Burkitt-Gray L."/>
            <person name="Ray D.A."/>
            <person name="Sullivan K.A.M."/>
            <person name="Roscito J.G."/>
            <person name="Kirilenko B.M."/>
            <person name="Davalos L.M."/>
            <person name="Corthals A.P."/>
            <person name="Power M.L."/>
            <person name="Jones G."/>
            <person name="Ransome R.D."/>
            <person name="Dechmann D.K.N."/>
            <person name="Locatelli A.G."/>
            <person name="Puechmaille S.J."/>
            <person name="Fedrigo O."/>
            <person name="Jarvis E.D."/>
            <person name="Hiller M."/>
            <person name="Vernes S.C."/>
            <person name="Myers E.W."/>
            <person name="Teeling E.C."/>
        </authorList>
    </citation>
    <scope>NUCLEOTIDE SEQUENCE [LARGE SCALE GENOMIC DNA]</scope>
    <source>
        <strain evidence="8">MRouAeg1</strain>
        <tissue evidence="8">Muscle</tissue>
    </source>
</reference>
<keyword evidence="3" id="KW-0862">Zinc</keyword>
<sequence>MAHEAMDYDLQVQLDHHAAEQSAPADVVNSQRGPNLLQPAPQVSIDLTQEVELLGEENVENINPGASEEHRQGSGANRIIRVASLDSVSSFFSGLQRLHGMLEFLRPRTDHNVGPVRARRSRGFASRRGRVGGSQRTDNARSRTPLDAYFQVSRTQPHLPSTSHDSGASNPVSEDLEVSSNSDSDSDSSIEYEEVVVQAEEPGVVVVEAEQPGDISAEQEVICIGGRETLPKQQSPQKSSILQPSAPDEEEGDTCTICLEQWTNAGDHRLSALRCGHLFGYRCISKWLKGQARKCPQCNKKAKHSDIVVLYARTVRALDTSEQEHMKSTLLKEQMLRKQAELETAQCRLQLEVLTEECTKLHNRVQDLQKLILQHRDQILQTFLGGPTCKLLTKSAIFRNPEDDGSILVCTGDEASKSALFEVNHSSYLATLTEKIVHLYRWE</sequence>
<feature type="region of interest" description="Disordered" evidence="6">
    <location>
        <begin position="112"/>
        <end position="191"/>
    </location>
</feature>
<comment type="caution">
    <text evidence="8">The sequence shown here is derived from an EMBL/GenBank/DDBJ whole genome shotgun (WGS) entry which is preliminary data.</text>
</comment>
<evidence type="ECO:0000256" key="6">
    <source>
        <dbReference type="SAM" id="MobiDB-lite"/>
    </source>
</evidence>
<evidence type="ECO:0000313" key="9">
    <source>
        <dbReference type="Proteomes" id="UP000593571"/>
    </source>
</evidence>
<dbReference type="GO" id="GO:0016567">
    <property type="term" value="P:protein ubiquitination"/>
    <property type="evidence" value="ECO:0007669"/>
    <property type="project" value="InterPro"/>
</dbReference>
<name>A0A7J8CL10_ROUAE</name>